<dbReference type="SMART" id="SM00382">
    <property type="entry name" value="AAA"/>
    <property type="match status" value="1"/>
</dbReference>
<dbReference type="Gene3D" id="3.40.50.300">
    <property type="entry name" value="P-loop containing nucleotide triphosphate hydrolases"/>
    <property type="match status" value="1"/>
</dbReference>
<dbReference type="CDD" id="cd03230">
    <property type="entry name" value="ABC_DR_subfamily_A"/>
    <property type="match status" value="1"/>
</dbReference>
<dbReference type="HOGENOM" id="CLU_000604_1_2_12"/>
<dbReference type="EMBL" id="JH597773">
    <property type="protein sequence ID" value="EHQ05234.1"/>
    <property type="molecule type" value="Genomic_DNA"/>
</dbReference>
<dbReference type="PANTHER" id="PTHR43038:SF3">
    <property type="entry name" value="ABC TRANSPORTER G FAMILY MEMBER 20 ISOFORM X1"/>
    <property type="match status" value="1"/>
</dbReference>
<name>H2CB94_9LEPT</name>
<keyword evidence="1" id="KW-0547">Nucleotide-binding</keyword>
<evidence type="ECO:0000313" key="5">
    <source>
        <dbReference type="Proteomes" id="UP000005737"/>
    </source>
</evidence>
<dbReference type="STRING" id="183.GCA_002009735_04020"/>
<protein>
    <submittedName>
        <fullName evidence="4">ABC transporter related protein</fullName>
    </submittedName>
</protein>
<dbReference type="GO" id="GO:0005524">
    <property type="term" value="F:ATP binding"/>
    <property type="evidence" value="ECO:0007669"/>
    <property type="project" value="UniProtKB-KW"/>
</dbReference>
<evidence type="ECO:0000313" key="4">
    <source>
        <dbReference type="EMBL" id="EHQ05234.1"/>
    </source>
</evidence>
<accession>H2CB94</accession>
<dbReference type="GO" id="GO:0016887">
    <property type="term" value="F:ATP hydrolysis activity"/>
    <property type="evidence" value="ECO:0007669"/>
    <property type="project" value="InterPro"/>
</dbReference>
<evidence type="ECO:0000259" key="3">
    <source>
        <dbReference type="PROSITE" id="PS50893"/>
    </source>
</evidence>
<dbReference type="Pfam" id="PF00005">
    <property type="entry name" value="ABC_tran"/>
    <property type="match status" value="1"/>
</dbReference>
<dbReference type="PROSITE" id="PS50893">
    <property type="entry name" value="ABC_TRANSPORTER_2"/>
    <property type="match status" value="1"/>
</dbReference>
<dbReference type="InterPro" id="IPR003439">
    <property type="entry name" value="ABC_transporter-like_ATP-bd"/>
</dbReference>
<keyword evidence="2" id="KW-0067">ATP-binding</keyword>
<dbReference type="AlphaFoldDB" id="H2CB94"/>
<dbReference type="SUPFAM" id="SSF52540">
    <property type="entry name" value="P-loop containing nucleoside triphosphate hydrolases"/>
    <property type="match status" value="1"/>
</dbReference>
<dbReference type="InterPro" id="IPR027417">
    <property type="entry name" value="P-loop_NTPase"/>
</dbReference>
<organism evidence="4 5">
    <name type="scientific">Leptonema illini DSM 21528</name>
    <dbReference type="NCBI Taxonomy" id="929563"/>
    <lineage>
        <taxon>Bacteria</taxon>
        <taxon>Pseudomonadati</taxon>
        <taxon>Spirochaetota</taxon>
        <taxon>Spirochaetia</taxon>
        <taxon>Leptospirales</taxon>
        <taxon>Leptospiraceae</taxon>
        <taxon>Leptonema</taxon>
    </lineage>
</organism>
<gene>
    <name evidence="4" type="ORF">Lepil_0530</name>
</gene>
<dbReference type="InterPro" id="IPR003593">
    <property type="entry name" value="AAA+_ATPase"/>
</dbReference>
<evidence type="ECO:0000256" key="2">
    <source>
        <dbReference type="ARBA" id="ARBA00022840"/>
    </source>
</evidence>
<sequence length="305" mass="34072">MPTSIITGADSRSVISMSDVSRRFADVRAVEHVSLTVERGEIYGLIGPDGAGKTTTMRLLAGALAADEGSIHVMGLDVSKEPDRIKERIGYMPQLYGLYTDLTVYENLAFFARLFGVHKNRERRIDELLEFVRLSEFKERKAGDLSGGMYKKLAIACSILHRPDLLLLDEPTNGVDPVSRRDLWALLFSLSADGVAVLVSTPYMDEAERCHRVGLMYDGMLLREGTPVGLLRELQNRVFVFETRTPADDLERLRRELPEGALTAIAPEGIRVVFAGSKKTVRRMKIAHPGIEDLLMLVQYQKEHA</sequence>
<reference evidence="4 5" key="1">
    <citation type="submission" date="2011-10" db="EMBL/GenBank/DDBJ databases">
        <title>The Improved High-Quality Draft genome of Leptonema illini DSM 21528.</title>
        <authorList>
            <consortium name="US DOE Joint Genome Institute (JGI-PGF)"/>
            <person name="Lucas S."/>
            <person name="Copeland A."/>
            <person name="Lapidus A."/>
            <person name="Glavina del Rio T."/>
            <person name="Dalin E."/>
            <person name="Tice H."/>
            <person name="Bruce D."/>
            <person name="Goodwin L."/>
            <person name="Pitluck S."/>
            <person name="Peters L."/>
            <person name="Mikhailova N."/>
            <person name="Held B."/>
            <person name="Kyrpides N."/>
            <person name="Mavromatis K."/>
            <person name="Ivanova N."/>
            <person name="Markowitz V."/>
            <person name="Cheng J.-F."/>
            <person name="Hugenholtz P."/>
            <person name="Woyke T."/>
            <person name="Wu D."/>
            <person name="Gronow S."/>
            <person name="Wellnitz S."/>
            <person name="Brambilla E.-M."/>
            <person name="Klenk H.-P."/>
            <person name="Eisen J.A."/>
        </authorList>
    </citation>
    <scope>NUCLEOTIDE SEQUENCE [LARGE SCALE GENOMIC DNA]</scope>
    <source>
        <strain evidence="4 5">DSM 21528</strain>
    </source>
</reference>
<keyword evidence="5" id="KW-1185">Reference proteome</keyword>
<dbReference type="RefSeq" id="WP_002769682.1">
    <property type="nucleotide sequence ID" value="NZ_JH597773.1"/>
</dbReference>
<feature type="domain" description="ABC transporter" evidence="3">
    <location>
        <begin position="15"/>
        <end position="243"/>
    </location>
</feature>
<dbReference type="PANTHER" id="PTHR43038">
    <property type="entry name" value="ATP-BINDING CASSETTE, SUB-FAMILY H, MEMBER 1"/>
    <property type="match status" value="1"/>
</dbReference>
<dbReference type="Proteomes" id="UP000005737">
    <property type="component" value="Unassembled WGS sequence"/>
</dbReference>
<evidence type="ECO:0000256" key="1">
    <source>
        <dbReference type="ARBA" id="ARBA00022741"/>
    </source>
</evidence>
<proteinExistence type="predicted"/>